<organism evidence="1 2">
    <name type="scientific">Nocardioides ganghwensis</name>
    <dbReference type="NCBI Taxonomy" id="252230"/>
    <lineage>
        <taxon>Bacteria</taxon>
        <taxon>Bacillati</taxon>
        <taxon>Actinomycetota</taxon>
        <taxon>Actinomycetes</taxon>
        <taxon>Propionibacteriales</taxon>
        <taxon>Nocardioidaceae</taxon>
        <taxon>Nocardioides</taxon>
    </lineage>
</organism>
<dbReference type="Proteomes" id="UP000293291">
    <property type="component" value="Unassembled WGS sequence"/>
</dbReference>
<evidence type="ECO:0000313" key="2">
    <source>
        <dbReference type="Proteomes" id="UP000293291"/>
    </source>
</evidence>
<dbReference type="RefSeq" id="WP_129455046.1">
    <property type="nucleotide sequence ID" value="NZ_JACXYX010000014.1"/>
</dbReference>
<dbReference type="EMBL" id="SDWU01000010">
    <property type="protein sequence ID" value="RYC01913.1"/>
    <property type="molecule type" value="Genomic_DNA"/>
</dbReference>
<protein>
    <submittedName>
        <fullName evidence="1">Uncharacterized protein</fullName>
    </submittedName>
</protein>
<reference evidence="1 2" key="1">
    <citation type="submission" date="2019-01" db="EMBL/GenBank/DDBJ databases">
        <title>Novel species of Nocardioides.</title>
        <authorList>
            <person name="Liu Q."/>
            <person name="Xin Y.-H."/>
        </authorList>
    </citation>
    <scope>NUCLEOTIDE SEQUENCE [LARGE SCALE GENOMIC DNA]</scope>
    <source>
        <strain evidence="1 2">CGMCC 4.6875</strain>
    </source>
</reference>
<sequence>MAGEVVSAQRSRTTWVLAAIVCLQVAVPVWATWEGVPHKFGFHMFTGYDPLDVQVVDGDGSLVDVELSRWIVVPREDIDWTVRLPPLICADVAEAATVTVRQWGTDRKQSC</sequence>
<gene>
    <name evidence="1" type="ORF">EUA07_10155</name>
</gene>
<accession>A0A4Q2SEK3</accession>
<dbReference type="OrthoDB" id="4871412at2"/>
<evidence type="ECO:0000313" key="1">
    <source>
        <dbReference type="EMBL" id="RYC01913.1"/>
    </source>
</evidence>
<name>A0A4Q2SEK3_9ACTN</name>
<keyword evidence="2" id="KW-1185">Reference proteome</keyword>
<proteinExistence type="predicted"/>
<comment type="caution">
    <text evidence="1">The sequence shown here is derived from an EMBL/GenBank/DDBJ whole genome shotgun (WGS) entry which is preliminary data.</text>
</comment>
<dbReference type="AlphaFoldDB" id="A0A4Q2SEK3"/>